<dbReference type="Pfam" id="PF17657">
    <property type="entry name" value="DNA_pol3_finger"/>
    <property type="match status" value="1"/>
</dbReference>
<dbReference type="InterPro" id="IPR004013">
    <property type="entry name" value="PHP_dom"/>
</dbReference>
<evidence type="ECO:0000256" key="9">
    <source>
        <dbReference type="ARBA" id="ARBA00049244"/>
    </source>
</evidence>
<protein>
    <recommendedName>
        <fullName evidence="3">DNA-directed DNA polymerase</fullName>
        <ecNumber evidence="3">2.7.7.7</ecNumber>
    </recommendedName>
</protein>
<dbReference type="InterPro" id="IPR041931">
    <property type="entry name" value="DNA_pol3_alpha_thumb_dom"/>
</dbReference>
<dbReference type="RefSeq" id="WP_119883577.1">
    <property type="nucleotide sequence ID" value="NZ_CP032418.1"/>
</dbReference>
<dbReference type="PANTHER" id="PTHR32294">
    <property type="entry name" value="DNA POLYMERASE III SUBUNIT ALPHA"/>
    <property type="match status" value="1"/>
</dbReference>
<feature type="domain" description="OB" evidence="10">
    <location>
        <begin position="949"/>
        <end position="1024"/>
    </location>
</feature>
<keyword evidence="7" id="KW-0239">DNA-directed DNA polymerase</keyword>
<sequence>MTTIYPFITTAADLLHSTIRLPELASFLQKNDVQKAAIINRSLYGILPFYETMIKASIEPIIGLSIQVEVEENELDLHLYAEDELGYKQLLKLSSARETREIDAIPLKWLIGYQSGLRIVIPFSPTKTKEELDVWIHTLHVIREKIQVPLAVGIIRLEGVASAFEDDVEQFCHQSNIIITAHYESYYLHQEDAFGYEVARNIAGGTKLSDETRYELPHRSHFVPSAENWTKWYRDKPEWILGATRFFDACHVVLDLSSKHMPKFPLATTHSSADLLWELCQNGLQKLVENPSTIYHTRLKHEFTIITSMGFEDYFLIVADFMDFARKNHILTGPGRGSSAGSLIAYCLYITQVDPIQHGLLFERFLNPERVTLPDIDIDFLDHRRNEVISYVAKKYGQDYVAQIMTYGTLSAKAVARDVGRVFHFDGSILERISSFIPSRVGITLAEARKENANFDKWIASDDMHEKWWEACLQLEGLPKHVSTHAAGVVLSPKPLVEYVPIQKGQDTIYLTQWPMKEVEQSGLLKMDFLGLRNLSLLERIRYLIYADQKKWMKFDEIPFDDAKTLTMLQQGDTLGVFQLESEGMRKTLREVMPTSFSDIVAINALFRPGPMENIPLFARRKKGLEKVHYQHPLLEPILKETYGIIVYQEQIMQIAAQIAGFSYGQADLLRRAVSKKNRQLLEEQRAAFSHGAMNNGIQENVANELFQLIVRFADYGFPKSHAVAYSVISFQLAYFKANYPAYFYGALLASVSGNADKIAEIQLEMNRYDVELLGPSIFKSDYSFRVESGKIRYGLQSIKGVSTNFAQLLLSVRKERENPWQDLFDLAVSLSASQFSRKLIEPFIYAGALDDFGKDRSVLLATLDAAVKYAELVRPNMETDLFSGSVQSFGKPKYVKASDMPKSKKLQFEKETLGIYISSHPVVEWKSMQQKEFPTIYETTKLPVGKVVSIAGMILEVKSIRTKKGESMCFFHLQDESGDISVTMFPKEYANLSKFIQSGEIIEVRGKLDQRQGALQLIVQNIENQ</sequence>
<evidence type="ECO:0000259" key="10">
    <source>
        <dbReference type="Pfam" id="PF01336"/>
    </source>
</evidence>
<dbReference type="InterPro" id="IPR004805">
    <property type="entry name" value="DnaE2/DnaE/PolC"/>
</dbReference>
<dbReference type="Gene3D" id="3.20.20.140">
    <property type="entry name" value="Metal-dependent hydrolases"/>
    <property type="match status" value="1"/>
</dbReference>
<comment type="subcellular location">
    <subcellularLocation>
        <location evidence="1">Cytoplasm</location>
    </subcellularLocation>
</comment>
<dbReference type="InterPro" id="IPR029460">
    <property type="entry name" value="DNAPol_HHH"/>
</dbReference>
<organism evidence="15 16">
    <name type="scientific">Paenisporosarcina cavernae</name>
    <dbReference type="NCBI Taxonomy" id="2320858"/>
    <lineage>
        <taxon>Bacteria</taxon>
        <taxon>Bacillati</taxon>
        <taxon>Bacillota</taxon>
        <taxon>Bacilli</taxon>
        <taxon>Bacillales</taxon>
        <taxon>Caryophanaceae</taxon>
        <taxon>Paenisporosarcina</taxon>
    </lineage>
</organism>
<dbReference type="Gene3D" id="1.10.150.870">
    <property type="match status" value="1"/>
</dbReference>
<dbReference type="InterPro" id="IPR040982">
    <property type="entry name" value="DNA_pol3_finger"/>
</dbReference>
<evidence type="ECO:0000256" key="3">
    <source>
        <dbReference type="ARBA" id="ARBA00012417"/>
    </source>
</evidence>
<evidence type="ECO:0000259" key="12">
    <source>
        <dbReference type="Pfam" id="PF07733"/>
    </source>
</evidence>
<comment type="function">
    <text evidence="8">DNA polymerase III is a complex, multichain enzyme responsible for most of the replicative synthesis in bacteria. This DNA polymerase also exhibits 3' to 5' exonuclease activity. The alpha chain is the DNA polymerase.</text>
</comment>
<dbReference type="SUPFAM" id="SSF50249">
    <property type="entry name" value="Nucleic acid-binding proteins"/>
    <property type="match status" value="1"/>
</dbReference>
<keyword evidence="5 15" id="KW-0548">Nucleotidyltransferase</keyword>
<name>A0A385YSP5_9BACL</name>
<dbReference type="InterPro" id="IPR011708">
    <property type="entry name" value="DNA_pol3_alpha_NTPase_dom"/>
</dbReference>
<dbReference type="GO" id="GO:0003887">
    <property type="term" value="F:DNA-directed DNA polymerase activity"/>
    <property type="evidence" value="ECO:0007669"/>
    <property type="project" value="UniProtKB-KW"/>
</dbReference>
<dbReference type="Gene3D" id="1.10.10.1600">
    <property type="entry name" value="Bacterial DNA polymerase III alpha subunit, thumb domain"/>
    <property type="match status" value="1"/>
</dbReference>
<dbReference type="AlphaFoldDB" id="A0A385YSP5"/>
<evidence type="ECO:0000256" key="4">
    <source>
        <dbReference type="ARBA" id="ARBA00022679"/>
    </source>
</evidence>
<evidence type="ECO:0000256" key="2">
    <source>
        <dbReference type="ARBA" id="ARBA00009496"/>
    </source>
</evidence>
<evidence type="ECO:0000313" key="15">
    <source>
        <dbReference type="EMBL" id="AYC29839.1"/>
    </source>
</evidence>
<dbReference type="CDD" id="cd04485">
    <property type="entry name" value="DnaE_OBF"/>
    <property type="match status" value="1"/>
</dbReference>
<feature type="domain" description="Bacterial DNA polymerase III alpha subunit NTPase" evidence="12">
    <location>
        <begin position="275"/>
        <end position="531"/>
    </location>
</feature>
<keyword evidence="6" id="KW-0235">DNA replication</keyword>
<dbReference type="GO" id="GO:0006260">
    <property type="term" value="P:DNA replication"/>
    <property type="evidence" value="ECO:0007669"/>
    <property type="project" value="UniProtKB-KW"/>
</dbReference>
<dbReference type="PANTHER" id="PTHR32294:SF0">
    <property type="entry name" value="DNA POLYMERASE III SUBUNIT ALPHA"/>
    <property type="match status" value="1"/>
</dbReference>
<dbReference type="Pfam" id="PF14579">
    <property type="entry name" value="HHH_6"/>
    <property type="match status" value="1"/>
</dbReference>
<evidence type="ECO:0000256" key="6">
    <source>
        <dbReference type="ARBA" id="ARBA00022705"/>
    </source>
</evidence>
<dbReference type="InterPro" id="IPR012340">
    <property type="entry name" value="NA-bd_OB-fold"/>
</dbReference>
<dbReference type="GO" id="GO:0003676">
    <property type="term" value="F:nucleic acid binding"/>
    <property type="evidence" value="ECO:0007669"/>
    <property type="project" value="InterPro"/>
</dbReference>
<evidence type="ECO:0000259" key="11">
    <source>
        <dbReference type="Pfam" id="PF02811"/>
    </source>
</evidence>
<dbReference type="InterPro" id="IPR004365">
    <property type="entry name" value="NA-bd_OB_tRNA"/>
</dbReference>
<dbReference type="Pfam" id="PF02811">
    <property type="entry name" value="PHP"/>
    <property type="match status" value="1"/>
</dbReference>
<evidence type="ECO:0000256" key="7">
    <source>
        <dbReference type="ARBA" id="ARBA00022932"/>
    </source>
</evidence>
<dbReference type="Pfam" id="PF07733">
    <property type="entry name" value="DNA_pol3_alpha"/>
    <property type="match status" value="1"/>
</dbReference>
<dbReference type="GO" id="GO:0008408">
    <property type="term" value="F:3'-5' exonuclease activity"/>
    <property type="evidence" value="ECO:0007669"/>
    <property type="project" value="InterPro"/>
</dbReference>
<comment type="similarity">
    <text evidence="2">Belongs to the DNA polymerase type-C family. DnaE subfamily.</text>
</comment>
<dbReference type="Gene3D" id="2.40.50.140">
    <property type="entry name" value="Nucleic acid-binding proteins"/>
    <property type="match status" value="1"/>
</dbReference>
<dbReference type="EC" id="2.7.7.7" evidence="3"/>
<feature type="domain" description="PHP" evidence="11">
    <location>
        <begin position="12"/>
        <end position="118"/>
    </location>
</feature>
<gene>
    <name evidence="15" type="primary">dnaE</name>
    <name evidence="15" type="ORF">D3873_07990</name>
</gene>
<dbReference type="NCBIfam" id="TIGR00594">
    <property type="entry name" value="polc"/>
    <property type="match status" value="1"/>
</dbReference>
<dbReference type="Proteomes" id="UP000265725">
    <property type="component" value="Chromosome"/>
</dbReference>
<evidence type="ECO:0000259" key="14">
    <source>
        <dbReference type="Pfam" id="PF17657"/>
    </source>
</evidence>
<proteinExistence type="inferred from homology"/>
<keyword evidence="16" id="KW-1185">Reference proteome</keyword>
<evidence type="ECO:0000259" key="13">
    <source>
        <dbReference type="Pfam" id="PF14579"/>
    </source>
</evidence>
<feature type="domain" description="DNA polymerase III alpha subunit finger" evidence="14">
    <location>
        <begin position="534"/>
        <end position="697"/>
    </location>
</feature>
<dbReference type="OrthoDB" id="9803237at2"/>
<comment type="catalytic activity">
    <reaction evidence="9">
        <text>DNA(n) + a 2'-deoxyribonucleoside 5'-triphosphate = DNA(n+1) + diphosphate</text>
        <dbReference type="Rhea" id="RHEA:22508"/>
        <dbReference type="Rhea" id="RHEA-COMP:17339"/>
        <dbReference type="Rhea" id="RHEA-COMP:17340"/>
        <dbReference type="ChEBI" id="CHEBI:33019"/>
        <dbReference type="ChEBI" id="CHEBI:61560"/>
        <dbReference type="ChEBI" id="CHEBI:173112"/>
        <dbReference type="EC" id="2.7.7.7"/>
    </reaction>
</comment>
<evidence type="ECO:0000313" key="16">
    <source>
        <dbReference type="Proteomes" id="UP000265725"/>
    </source>
</evidence>
<keyword evidence="4 15" id="KW-0808">Transferase</keyword>
<dbReference type="EMBL" id="CP032418">
    <property type="protein sequence ID" value="AYC29839.1"/>
    <property type="molecule type" value="Genomic_DNA"/>
</dbReference>
<dbReference type="GO" id="GO:0005737">
    <property type="term" value="C:cytoplasm"/>
    <property type="evidence" value="ECO:0007669"/>
    <property type="project" value="UniProtKB-SubCell"/>
</dbReference>
<evidence type="ECO:0000256" key="1">
    <source>
        <dbReference type="ARBA" id="ARBA00004496"/>
    </source>
</evidence>
<dbReference type="KEGG" id="paek:D3873_07990"/>
<accession>A0A385YSP5</accession>
<reference evidence="16" key="1">
    <citation type="submission" date="2018-09" db="EMBL/GenBank/DDBJ databases">
        <authorList>
            <person name="Zhu H."/>
        </authorList>
    </citation>
    <scope>NUCLEOTIDE SEQUENCE [LARGE SCALE GENOMIC DNA]</scope>
    <source>
        <strain evidence="16">K2R23-3</strain>
    </source>
</reference>
<dbReference type="Pfam" id="PF01336">
    <property type="entry name" value="tRNA_anti-codon"/>
    <property type="match status" value="1"/>
</dbReference>
<evidence type="ECO:0000256" key="8">
    <source>
        <dbReference type="ARBA" id="ARBA00025611"/>
    </source>
</evidence>
<evidence type="ECO:0000256" key="5">
    <source>
        <dbReference type="ARBA" id="ARBA00022695"/>
    </source>
</evidence>
<feature type="domain" description="DNA polymerase helix-hairpin-helix motif" evidence="13">
    <location>
        <begin position="771"/>
        <end position="858"/>
    </location>
</feature>